<evidence type="ECO:0000256" key="5">
    <source>
        <dbReference type="ARBA" id="ARBA00022830"/>
    </source>
</evidence>
<feature type="non-terminal residue" evidence="17">
    <location>
        <position position="530"/>
    </location>
</feature>
<accession>A0A5N5T9I7</accession>
<evidence type="ECO:0000259" key="15">
    <source>
        <dbReference type="PROSITE" id="PS50104"/>
    </source>
</evidence>
<dbReference type="EMBL" id="SEYY01009894">
    <property type="protein sequence ID" value="KAB7501680.1"/>
    <property type="molecule type" value="Genomic_DNA"/>
</dbReference>
<dbReference type="OrthoDB" id="6019866at2759"/>
<evidence type="ECO:0000313" key="18">
    <source>
        <dbReference type="Proteomes" id="UP000326759"/>
    </source>
</evidence>
<keyword evidence="3" id="KW-0945">Host-virus interaction</keyword>
<evidence type="ECO:0000256" key="3">
    <source>
        <dbReference type="ARBA" id="ARBA00022632"/>
    </source>
</evidence>
<evidence type="ECO:0000259" key="16">
    <source>
        <dbReference type="PROSITE" id="PS50835"/>
    </source>
</evidence>
<comment type="function">
    <text evidence="13">Counteracts the antiviral effects of host IFN-alpha/beta and key IFN-inducible proteins involved in viral RNA degradation suxh as host OAS1. Acts as a soluble IFN-alpha receptor and thus inhibits the interaction between host IFN-alpha and its receptor.</text>
</comment>
<dbReference type="SUPFAM" id="SSF48726">
    <property type="entry name" value="Immunoglobulin"/>
    <property type="match status" value="1"/>
</dbReference>
<evidence type="ECO:0000256" key="2">
    <source>
        <dbReference type="ARBA" id="ARBA00022518"/>
    </source>
</evidence>
<proteinExistence type="inferred from homology"/>
<evidence type="ECO:0000256" key="1">
    <source>
        <dbReference type="ARBA" id="ARBA00009752"/>
    </source>
</evidence>
<comment type="caution">
    <text evidence="17">The sequence shown here is derived from an EMBL/GenBank/DDBJ whole genome shotgun (WGS) entry which is preliminary data.</text>
</comment>
<dbReference type="SUPFAM" id="SSF52200">
    <property type="entry name" value="Toll/Interleukin receptor TIR domain"/>
    <property type="match status" value="1"/>
</dbReference>
<dbReference type="InterPro" id="IPR035897">
    <property type="entry name" value="Toll_tir_struct_dom_sf"/>
</dbReference>
<evidence type="ECO:0000256" key="10">
    <source>
        <dbReference type="ARBA" id="ARBA00023319"/>
    </source>
</evidence>
<evidence type="ECO:0000256" key="9">
    <source>
        <dbReference type="ARBA" id="ARBA00023258"/>
    </source>
</evidence>
<gene>
    <name evidence="17" type="ORF">Anas_13417</name>
</gene>
<keyword evidence="3" id="KW-0899">Viral immunoevasion</keyword>
<dbReference type="SMART" id="SM00409">
    <property type="entry name" value="IG"/>
    <property type="match status" value="1"/>
</dbReference>
<feature type="compositionally biased region" description="Basic and acidic residues" evidence="14">
    <location>
        <begin position="346"/>
        <end position="359"/>
    </location>
</feature>
<dbReference type="PANTHER" id="PTHR11890">
    <property type="entry name" value="INTERLEUKIN-1 RECEPTOR FAMILY MEMBER"/>
    <property type="match status" value="1"/>
</dbReference>
<protein>
    <recommendedName>
        <fullName evidence="12">Soluble interferon alpha/beta receptor OPG204</fullName>
    </recommendedName>
</protein>
<dbReference type="Gene3D" id="3.40.50.10140">
    <property type="entry name" value="Toll/interleukin-1 receptor homology (TIR) domain"/>
    <property type="match status" value="1"/>
</dbReference>
<dbReference type="GO" id="GO:0016787">
    <property type="term" value="F:hydrolase activity"/>
    <property type="evidence" value="ECO:0007669"/>
    <property type="project" value="UniProtKB-KW"/>
</dbReference>
<dbReference type="PANTHER" id="PTHR11890:SF44">
    <property type="entry name" value="X-LINKED INTERLEUKIN-1 RECEPTOR ACCESSORY PROTEIN-LIKE 2"/>
    <property type="match status" value="1"/>
</dbReference>
<dbReference type="InterPro" id="IPR036179">
    <property type="entry name" value="Ig-like_dom_sf"/>
</dbReference>
<keyword evidence="6" id="KW-0520">NAD</keyword>
<dbReference type="PROSITE" id="PS50104">
    <property type="entry name" value="TIR"/>
    <property type="match status" value="1"/>
</dbReference>
<keyword evidence="4" id="KW-0378">Hydrolase</keyword>
<evidence type="ECO:0000256" key="11">
    <source>
        <dbReference type="ARBA" id="ARBA00038761"/>
    </source>
</evidence>
<keyword evidence="10" id="KW-0393">Immunoglobulin domain</keyword>
<keyword evidence="18" id="KW-1185">Reference proteome</keyword>
<dbReference type="PROSITE" id="PS50835">
    <property type="entry name" value="IG_LIKE"/>
    <property type="match status" value="1"/>
</dbReference>
<dbReference type="InterPro" id="IPR013783">
    <property type="entry name" value="Ig-like_fold"/>
</dbReference>
<dbReference type="InterPro" id="IPR007110">
    <property type="entry name" value="Ig-like_dom"/>
</dbReference>
<feature type="region of interest" description="Disordered" evidence="14">
    <location>
        <begin position="346"/>
        <end position="369"/>
    </location>
</feature>
<sequence>RVLPDCFSQISLTNRVDVNEAGNHTCTITTENGKSFTKFVKVRVHAWRKERATPIAYNVSNTVYTSEGSSITLNCTYYLETGSVRPDVYWRKYWVNDSGYFEQIASTLGNTQETYVNLEVSLGTKLNQSMGDTHFFVFQLRLQNITKDHFGNYSCKAITASSVIPQNVSVIDGYAPSGFCHDIFVVHGPSASFWVYGTLMEKLEGEWSYDCFSPERDLLGGEVITEVICQKLGVSRQIVIVVSDCLLHSQWCSYVTLHAIHRCLTNSTTVIAITLTDLNDVNRFPEGSQALVNILKAIKKIPYPLNFVPMTLSSHINGNAFGSDQVNGICKTKCAILINHSISKGDRQENKEVTEEQRKSIPNSSSSPNIISYPHTSHFSSSSISLPSLFVGFNVKCPTSSVSKILPSQTSTKCRTKQSANTESKTCEQFLHSNMVLGSYQIGLKDACHGQEKEFPVSDNLKKATKRTGSDFNFDSESSEHLKKEVLSNTSQNFHPMKNSEIMSAKHLEDIEICTPLNDLSHYGIRNQRK</sequence>
<evidence type="ECO:0000256" key="13">
    <source>
        <dbReference type="ARBA" id="ARBA00045444"/>
    </source>
</evidence>
<feature type="domain" description="TIR" evidence="15">
    <location>
        <begin position="179"/>
        <end position="302"/>
    </location>
</feature>
<keyword evidence="5" id="KW-1114">Inhibition of host interferon signaling pathway by virus</keyword>
<feature type="domain" description="Ig-like" evidence="16">
    <location>
        <begin position="54"/>
        <end position="169"/>
    </location>
</feature>
<dbReference type="AlphaFoldDB" id="A0A5N5T9I7"/>
<evidence type="ECO:0000256" key="6">
    <source>
        <dbReference type="ARBA" id="ARBA00023027"/>
    </source>
</evidence>
<organism evidence="17 18">
    <name type="scientific">Armadillidium nasatum</name>
    <dbReference type="NCBI Taxonomy" id="96803"/>
    <lineage>
        <taxon>Eukaryota</taxon>
        <taxon>Metazoa</taxon>
        <taxon>Ecdysozoa</taxon>
        <taxon>Arthropoda</taxon>
        <taxon>Crustacea</taxon>
        <taxon>Multicrustacea</taxon>
        <taxon>Malacostraca</taxon>
        <taxon>Eumalacostraca</taxon>
        <taxon>Peracarida</taxon>
        <taxon>Isopoda</taxon>
        <taxon>Oniscidea</taxon>
        <taxon>Crinocheta</taxon>
        <taxon>Armadillidiidae</taxon>
        <taxon>Armadillidium</taxon>
    </lineage>
</organism>
<dbReference type="GO" id="GO:0039502">
    <property type="term" value="P:symbiont-mediated suppression of host type I interferon-mediated signaling pathway"/>
    <property type="evidence" value="ECO:0007669"/>
    <property type="project" value="UniProtKB-KW"/>
</dbReference>
<keyword evidence="7" id="KW-1015">Disulfide bond</keyword>
<keyword evidence="3" id="KW-1090">Inhibition of host innate immune response by virus</keyword>
<dbReference type="InterPro" id="IPR000157">
    <property type="entry name" value="TIR_dom"/>
</dbReference>
<dbReference type="InterPro" id="IPR003599">
    <property type="entry name" value="Ig_sub"/>
</dbReference>
<dbReference type="Gene3D" id="2.60.40.10">
    <property type="entry name" value="Immunoglobulins"/>
    <property type="match status" value="1"/>
</dbReference>
<evidence type="ECO:0000313" key="17">
    <source>
        <dbReference type="EMBL" id="KAB7501680.1"/>
    </source>
</evidence>
<keyword evidence="2" id="KW-0244">Early protein</keyword>
<feature type="compositionally biased region" description="Low complexity" evidence="14">
    <location>
        <begin position="360"/>
        <end position="369"/>
    </location>
</feature>
<evidence type="ECO:0000256" key="12">
    <source>
        <dbReference type="ARBA" id="ARBA00041012"/>
    </source>
</evidence>
<comment type="similarity">
    <text evidence="1">Belongs to the interleukin-1 receptor family.</text>
</comment>
<evidence type="ECO:0000256" key="8">
    <source>
        <dbReference type="ARBA" id="ARBA00023180"/>
    </source>
</evidence>
<dbReference type="Proteomes" id="UP000326759">
    <property type="component" value="Unassembled WGS sequence"/>
</dbReference>
<comment type="subunit">
    <text evidence="11">Interacts with host IFNA1.</text>
</comment>
<dbReference type="InterPro" id="IPR015621">
    <property type="entry name" value="IL-1_rcpt_fam"/>
</dbReference>
<dbReference type="GO" id="GO:0007165">
    <property type="term" value="P:signal transduction"/>
    <property type="evidence" value="ECO:0007669"/>
    <property type="project" value="InterPro"/>
</dbReference>
<name>A0A5N5T9I7_9CRUS</name>
<feature type="non-terminal residue" evidence="17">
    <location>
        <position position="1"/>
    </location>
</feature>
<evidence type="ECO:0000256" key="14">
    <source>
        <dbReference type="SAM" id="MobiDB-lite"/>
    </source>
</evidence>
<evidence type="ECO:0000256" key="4">
    <source>
        <dbReference type="ARBA" id="ARBA00022801"/>
    </source>
</evidence>
<evidence type="ECO:0000256" key="7">
    <source>
        <dbReference type="ARBA" id="ARBA00023157"/>
    </source>
</evidence>
<dbReference type="Pfam" id="PF01582">
    <property type="entry name" value="TIR"/>
    <property type="match status" value="1"/>
</dbReference>
<reference evidence="17 18" key="1">
    <citation type="journal article" date="2019" name="PLoS Biol.">
        <title>Sex chromosomes control vertical transmission of feminizing Wolbachia symbionts in an isopod.</title>
        <authorList>
            <person name="Becking T."/>
            <person name="Chebbi M.A."/>
            <person name="Giraud I."/>
            <person name="Moumen B."/>
            <person name="Laverre T."/>
            <person name="Caubet Y."/>
            <person name="Peccoud J."/>
            <person name="Gilbert C."/>
            <person name="Cordaux R."/>
        </authorList>
    </citation>
    <scope>NUCLEOTIDE SEQUENCE [LARGE SCALE GENOMIC DNA]</scope>
    <source>
        <strain evidence="17">ANa2</strain>
        <tissue evidence="17">Whole body excluding digestive tract and cuticle</tissue>
    </source>
</reference>
<keyword evidence="9" id="KW-0922">Interferon antiviral system evasion</keyword>
<keyword evidence="8" id="KW-0325">Glycoprotein</keyword>